<feature type="transmembrane region" description="Helical" evidence="8">
    <location>
        <begin position="12"/>
        <end position="29"/>
    </location>
</feature>
<dbReference type="GO" id="GO:0042910">
    <property type="term" value="F:xenobiotic transmembrane transporter activity"/>
    <property type="evidence" value="ECO:0007669"/>
    <property type="project" value="InterPro"/>
</dbReference>
<evidence type="ECO:0000256" key="7">
    <source>
        <dbReference type="ARBA" id="ARBA00023136"/>
    </source>
</evidence>
<feature type="domain" description="Major facilitator superfamily (MFS) profile" evidence="9">
    <location>
        <begin position="14"/>
        <end position="400"/>
    </location>
</feature>
<comment type="similarity">
    <text evidence="2 8">Belongs to the major facilitator superfamily. Bcr/CmlA family.</text>
</comment>
<keyword evidence="5 8" id="KW-0812">Transmembrane</keyword>
<dbReference type="AlphaFoldDB" id="A0AAC9FIX9"/>
<evidence type="ECO:0000259" key="9">
    <source>
        <dbReference type="PROSITE" id="PS50850"/>
    </source>
</evidence>
<keyword evidence="4 8" id="KW-1003">Cell membrane</keyword>
<feature type="transmembrane region" description="Helical" evidence="8">
    <location>
        <begin position="169"/>
        <end position="188"/>
    </location>
</feature>
<evidence type="ECO:0000256" key="2">
    <source>
        <dbReference type="ARBA" id="ARBA00006236"/>
    </source>
</evidence>
<feature type="transmembrane region" description="Helical" evidence="8">
    <location>
        <begin position="311"/>
        <end position="335"/>
    </location>
</feature>
<dbReference type="RefSeq" id="WP_046871666.1">
    <property type="nucleotide sequence ID" value="NZ_BJLT01000006.1"/>
</dbReference>
<dbReference type="NCBIfam" id="TIGR00710">
    <property type="entry name" value="efflux_Bcr_CflA"/>
    <property type="match status" value="1"/>
</dbReference>
<proteinExistence type="inferred from homology"/>
<sequence length="403" mass="42903">MKTNQVSKGRKLWLTFFLGLISATGPLSLDMYLPALPTMQAAFHTSTSVIQLSITFCLIGLAVGQLIVGPLSDKFGRKVPLAIGFALFALTSVLIMLVHSITLFLVLRFIQGLAGSAGQVLSRAVARDLFSGKELIKFFSILMGVNGIFPIISPIIGGFLLNFMSWRGIFGFLTVIGVLVVFGIWLTLDETLPQSSRSTQGVLQSFRSLGSVFKQREFILIALIQGLVFGALFSYISASSFVFQNFFRLTAQQFSLLYALNGLGIIIGNNIPAYLTNKLSGRQVLSLALILGSVSGVIMVGSLLLTPNILLVAVPLFVVVICIGIVNTIATSIAMSSQSTNTGSASAVLGLLMNIVGGIFTPLAGALGNRSYAPMAVLILISELGALGLFGILTKLEGKKQNQ</sequence>
<dbReference type="GeneID" id="57276802"/>
<keyword evidence="7 8" id="KW-0472">Membrane</keyword>
<evidence type="ECO:0000313" key="10">
    <source>
        <dbReference type="EMBL" id="AMV62898.1"/>
    </source>
</evidence>
<dbReference type="CDD" id="cd17320">
    <property type="entry name" value="MFS_MdfA_MDR_like"/>
    <property type="match status" value="1"/>
</dbReference>
<protein>
    <recommendedName>
        <fullName evidence="8">Bcr/CflA family efflux transporter</fullName>
    </recommendedName>
</protein>
<feature type="transmembrane region" description="Helical" evidence="8">
    <location>
        <begin position="287"/>
        <end position="305"/>
    </location>
</feature>
<dbReference type="InterPro" id="IPR036259">
    <property type="entry name" value="MFS_trans_sf"/>
</dbReference>
<dbReference type="InterPro" id="IPR005829">
    <property type="entry name" value="Sugar_transporter_CS"/>
</dbReference>
<dbReference type="PANTHER" id="PTHR23502:SF132">
    <property type="entry name" value="POLYAMINE TRANSPORTER 2-RELATED"/>
    <property type="match status" value="1"/>
</dbReference>
<dbReference type="Proteomes" id="UP000076405">
    <property type="component" value="Chromosome"/>
</dbReference>
<dbReference type="InterPro" id="IPR011701">
    <property type="entry name" value="MFS"/>
</dbReference>
<feature type="transmembrane region" description="Helical" evidence="8">
    <location>
        <begin position="347"/>
        <end position="366"/>
    </location>
</feature>
<feature type="transmembrane region" description="Helical" evidence="8">
    <location>
        <begin position="372"/>
        <end position="393"/>
    </location>
</feature>
<reference evidence="10 11" key="1">
    <citation type="journal article" date="2016" name="PLoS ONE">
        <title>The Identification of Novel Diagnostic Marker Genes for the Detection of Beer Spoiling Pediococcus damnosus Strains Using the BlAst Diagnostic Gene findEr.</title>
        <authorList>
            <person name="Behr J."/>
            <person name="Geissler A.J."/>
            <person name="Schmid J."/>
            <person name="Zehe A."/>
            <person name="Vogel R.F."/>
        </authorList>
    </citation>
    <scope>NUCLEOTIDE SEQUENCE [LARGE SCALE GENOMIC DNA]</scope>
    <source>
        <strain evidence="10 11">TMW 2.1533</strain>
    </source>
</reference>
<evidence type="ECO:0000256" key="3">
    <source>
        <dbReference type="ARBA" id="ARBA00022448"/>
    </source>
</evidence>
<evidence type="ECO:0000256" key="5">
    <source>
        <dbReference type="ARBA" id="ARBA00022692"/>
    </source>
</evidence>
<dbReference type="SUPFAM" id="SSF103473">
    <property type="entry name" value="MFS general substrate transporter"/>
    <property type="match status" value="1"/>
</dbReference>
<dbReference type="PROSITE" id="PS00216">
    <property type="entry name" value="SUGAR_TRANSPORT_1"/>
    <property type="match status" value="1"/>
</dbReference>
<evidence type="ECO:0000256" key="8">
    <source>
        <dbReference type="RuleBase" id="RU365088"/>
    </source>
</evidence>
<comment type="caution">
    <text evidence="8">Lacks conserved residue(s) required for the propagation of feature annotation.</text>
</comment>
<dbReference type="EMBL" id="CP012275">
    <property type="protein sequence ID" value="AMV62898.1"/>
    <property type="molecule type" value="Genomic_DNA"/>
</dbReference>
<dbReference type="Pfam" id="PF07690">
    <property type="entry name" value="MFS_1"/>
    <property type="match status" value="1"/>
</dbReference>
<keyword evidence="3 8" id="KW-0813">Transport</keyword>
<dbReference type="InterPro" id="IPR004812">
    <property type="entry name" value="Efflux_drug-R_Bcr/CmlA"/>
</dbReference>
<dbReference type="GO" id="GO:1990961">
    <property type="term" value="P:xenobiotic detoxification by transmembrane export across the plasma membrane"/>
    <property type="evidence" value="ECO:0007669"/>
    <property type="project" value="InterPro"/>
</dbReference>
<evidence type="ECO:0000256" key="6">
    <source>
        <dbReference type="ARBA" id="ARBA00022989"/>
    </source>
</evidence>
<comment type="subcellular location">
    <subcellularLocation>
        <location evidence="1 8">Cell membrane</location>
        <topology evidence="1 8">Multi-pass membrane protein</topology>
    </subcellularLocation>
</comment>
<evidence type="ECO:0000256" key="4">
    <source>
        <dbReference type="ARBA" id="ARBA00022475"/>
    </source>
</evidence>
<dbReference type="PANTHER" id="PTHR23502">
    <property type="entry name" value="MAJOR FACILITATOR SUPERFAMILY"/>
    <property type="match status" value="1"/>
</dbReference>
<organism evidence="10 11">
    <name type="scientific">Pediococcus damnosus</name>
    <dbReference type="NCBI Taxonomy" id="51663"/>
    <lineage>
        <taxon>Bacteria</taxon>
        <taxon>Bacillati</taxon>
        <taxon>Bacillota</taxon>
        <taxon>Bacilli</taxon>
        <taxon>Lactobacillales</taxon>
        <taxon>Lactobacillaceae</taxon>
        <taxon>Pediococcus</taxon>
    </lineage>
</organism>
<feature type="transmembrane region" description="Helical" evidence="8">
    <location>
        <begin position="80"/>
        <end position="99"/>
    </location>
</feature>
<evidence type="ECO:0000313" key="11">
    <source>
        <dbReference type="Proteomes" id="UP000076405"/>
    </source>
</evidence>
<dbReference type="GO" id="GO:0005886">
    <property type="term" value="C:plasma membrane"/>
    <property type="evidence" value="ECO:0007669"/>
    <property type="project" value="UniProtKB-SubCell"/>
</dbReference>
<keyword evidence="6 8" id="KW-1133">Transmembrane helix</keyword>
<feature type="transmembrane region" description="Helical" evidence="8">
    <location>
        <begin position="49"/>
        <end position="68"/>
    </location>
</feature>
<feature type="transmembrane region" description="Helical" evidence="8">
    <location>
        <begin position="218"/>
        <end position="236"/>
    </location>
</feature>
<gene>
    <name evidence="10" type="ORF">ADU70_1414</name>
</gene>
<name>A0AAC9FIX9_9LACO</name>
<dbReference type="PROSITE" id="PS50850">
    <property type="entry name" value="MFS"/>
    <property type="match status" value="1"/>
</dbReference>
<dbReference type="FunFam" id="1.20.1720.10:FF:000005">
    <property type="entry name" value="Bcr/CflA family efflux transporter"/>
    <property type="match status" value="1"/>
</dbReference>
<dbReference type="InterPro" id="IPR020846">
    <property type="entry name" value="MFS_dom"/>
</dbReference>
<evidence type="ECO:0000256" key="1">
    <source>
        <dbReference type="ARBA" id="ARBA00004651"/>
    </source>
</evidence>
<accession>A0AAC9FIX9</accession>
<dbReference type="Gene3D" id="1.20.1720.10">
    <property type="entry name" value="Multidrug resistance protein D"/>
    <property type="match status" value="1"/>
</dbReference>
<feature type="transmembrane region" description="Helical" evidence="8">
    <location>
        <begin position="138"/>
        <end position="163"/>
    </location>
</feature>